<evidence type="ECO:0000256" key="3">
    <source>
        <dbReference type="ARBA" id="ARBA00022553"/>
    </source>
</evidence>
<feature type="signal peptide" evidence="12">
    <location>
        <begin position="1"/>
        <end position="16"/>
    </location>
</feature>
<dbReference type="SUPFAM" id="SSF55874">
    <property type="entry name" value="ATPase domain of HSP90 chaperone/DNA topoisomerase II/histidine kinase"/>
    <property type="match status" value="1"/>
</dbReference>
<name>A0A7K1SKC9_9BACT</name>
<evidence type="ECO:0000256" key="8">
    <source>
        <dbReference type="ARBA" id="ARBA00023012"/>
    </source>
</evidence>
<dbReference type="SMART" id="SM00028">
    <property type="entry name" value="TPR"/>
    <property type="match status" value="5"/>
</dbReference>
<keyword evidence="6" id="KW-0418">Kinase</keyword>
<keyword evidence="11" id="KW-0812">Transmembrane</keyword>
<dbReference type="Gene3D" id="3.30.565.10">
    <property type="entry name" value="Histidine kinase-like ATPase, C-terminal domain"/>
    <property type="match status" value="1"/>
</dbReference>
<keyword evidence="12" id="KW-0732">Signal</keyword>
<dbReference type="PANTHER" id="PTHR24421:SF10">
    <property type="entry name" value="NITRATE_NITRITE SENSOR PROTEIN NARQ"/>
    <property type="match status" value="1"/>
</dbReference>
<dbReference type="GO" id="GO:0005524">
    <property type="term" value="F:ATP binding"/>
    <property type="evidence" value="ECO:0007669"/>
    <property type="project" value="UniProtKB-KW"/>
</dbReference>
<evidence type="ECO:0000256" key="1">
    <source>
        <dbReference type="ARBA" id="ARBA00000085"/>
    </source>
</evidence>
<keyword evidence="9" id="KW-0802">TPR repeat</keyword>
<dbReference type="AlphaFoldDB" id="A0A7K1SKC9"/>
<dbReference type="Gene3D" id="1.25.40.10">
    <property type="entry name" value="Tetratricopeptide repeat domain"/>
    <property type="match status" value="2"/>
</dbReference>
<dbReference type="Pfam" id="PF13181">
    <property type="entry name" value="TPR_8"/>
    <property type="match status" value="1"/>
</dbReference>
<organism evidence="14 15">
    <name type="scientific">Spirosoma arboris</name>
    <dbReference type="NCBI Taxonomy" id="2682092"/>
    <lineage>
        <taxon>Bacteria</taxon>
        <taxon>Pseudomonadati</taxon>
        <taxon>Bacteroidota</taxon>
        <taxon>Cytophagia</taxon>
        <taxon>Cytophagales</taxon>
        <taxon>Cytophagaceae</taxon>
        <taxon>Spirosoma</taxon>
    </lineage>
</organism>
<evidence type="ECO:0000313" key="14">
    <source>
        <dbReference type="EMBL" id="MVM34056.1"/>
    </source>
</evidence>
<dbReference type="CDD" id="cd16917">
    <property type="entry name" value="HATPase_UhpB-NarQ-NarX-like"/>
    <property type="match status" value="1"/>
</dbReference>
<dbReference type="InterPro" id="IPR003594">
    <property type="entry name" value="HATPase_dom"/>
</dbReference>
<dbReference type="Pfam" id="PF02518">
    <property type="entry name" value="HATPase_c"/>
    <property type="match status" value="1"/>
</dbReference>
<keyword evidence="4" id="KW-0808">Transferase</keyword>
<dbReference type="InterPro" id="IPR005467">
    <property type="entry name" value="His_kinase_dom"/>
</dbReference>
<evidence type="ECO:0000256" key="10">
    <source>
        <dbReference type="SAM" id="Coils"/>
    </source>
</evidence>
<evidence type="ECO:0000256" key="2">
    <source>
        <dbReference type="ARBA" id="ARBA00012438"/>
    </source>
</evidence>
<keyword evidence="11" id="KW-0472">Membrane</keyword>
<dbReference type="Gene3D" id="1.20.5.1930">
    <property type="match status" value="1"/>
</dbReference>
<dbReference type="PANTHER" id="PTHR24421">
    <property type="entry name" value="NITRATE/NITRITE SENSOR PROTEIN NARX-RELATED"/>
    <property type="match status" value="1"/>
</dbReference>
<dbReference type="GO" id="GO:0000155">
    <property type="term" value="F:phosphorelay sensor kinase activity"/>
    <property type="evidence" value="ECO:0007669"/>
    <property type="project" value="InterPro"/>
</dbReference>
<dbReference type="InterPro" id="IPR019734">
    <property type="entry name" value="TPR_rpt"/>
</dbReference>
<evidence type="ECO:0000256" key="11">
    <source>
        <dbReference type="SAM" id="Phobius"/>
    </source>
</evidence>
<dbReference type="SMART" id="SM00387">
    <property type="entry name" value="HATPase_c"/>
    <property type="match status" value="1"/>
</dbReference>
<dbReference type="EC" id="2.7.13.3" evidence="2"/>
<dbReference type="Proteomes" id="UP000436006">
    <property type="component" value="Unassembled WGS sequence"/>
</dbReference>
<dbReference type="EMBL" id="WPIN01000014">
    <property type="protein sequence ID" value="MVM34056.1"/>
    <property type="molecule type" value="Genomic_DNA"/>
</dbReference>
<evidence type="ECO:0000256" key="4">
    <source>
        <dbReference type="ARBA" id="ARBA00022679"/>
    </source>
</evidence>
<keyword evidence="11" id="KW-1133">Transmembrane helix</keyword>
<gene>
    <name evidence="14" type="ORF">GO755_28745</name>
</gene>
<reference evidence="14 15" key="1">
    <citation type="submission" date="2019-12" db="EMBL/GenBank/DDBJ databases">
        <title>Spirosoma sp. HMF4905 genome sequencing and assembly.</title>
        <authorList>
            <person name="Kang H."/>
            <person name="Cha I."/>
            <person name="Kim H."/>
            <person name="Joh K."/>
        </authorList>
    </citation>
    <scope>NUCLEOTIDE SEQUENCE [LARGE SCALE GENOMIC DNA]</scope>
    <source>
        <strain evidence="14 15">HMF4905</strain>
    </source>
</reference>
<keyword evidence="10" id="KW-0175">Coiled coil</keyword>
<keyword evidence="8" id="KW-0902">Two-component regulatory system</keyword>
<dbReference type="InterPro" id="IPR050482">
    <property type="entry name" value="Sensor_HK_TwoCompSys"/>
</dbReference>
<keyword evidence="15" id="KW-1185">Reference proteome</keyword>
<sequence length="689" mass="79050">MRYIIFLLLTCTIAVAQNPIIDSLRNQLTKLPVDTNRVKTMHELATNLWWNGYDSLARQTLYQAMRMAKQINYSSGEIRARLAQARIEADYLSDTKSAHAQLDTAQQMAIAIHDLSLQGQVLLRRAQLYENIMEKLPEARSLLDKSLQKFQQAHDRQWEAQTYNELAIMKMGEGNYVAAINLWLNARRLQESIHDWKGLRSTLPNLGMVYIKLKRYDEAMACFTEAEKVADRLNDNLVRTFILSRKAEILEKEGKYALALESYMGEVKAYLNPYQPSHLARAYGAVGRIYIQLKQYDKALEYSQLAQSTYRKTVEKTREALEHNAQANFGKIYLALKQYDRVVPYAQAGLEWTKDVKEMRPERTEYVRQLAEAYDHLGQPAKALHYFKWYKAEADTMLNEEAMQKATVASMTYDFEKKQQGVRLKQAQQEARIQLLENDKLEQTRNLLIVLLLLVAGILSFVFWNNRRLRVRNEELSEKNAEIEAALYRGQTLERKRVASELHDSVAAKVSALKWRFEAFDTSQFDADQHREHARLLDHMGEVYEDIRAISHNLMPEILEKQGLQAALIKLTDTLKVQNKTRFLLEVEKSGEDVRGKTAYELYTITLELVNNILKHAKARQADISLARQNGFLMLTVQDDGQGMPAGKNQDGFGTLNIKSRLERLGGTYLVSSPAEGGTCINVQIPIAA</sequence>
<dbReference type="GO" id="GO:0016020">
    <property type="term" value="C:membrane"/>
    <property type="evidence" value="ECO:0007669"/>
    <property type="project" value="InterPro"/>
</dbReference>
<evidence type="ECO:0000313" key="15">
    <source>
        <dbReference type="Proteomes" id="UP000436006"/>
    </source>
</evidence>
<protein>
    <recommendedName>
        <fullName evidence="2">histidine kinase</fullName>
        <ecNumber evidence="2">2.7.13.3</ecNumber>
    </recommendedName>
</protein>
<feature type="chain" id="PRO_5029510356" description="histidine kinase" evidence="12">
    <location>
        <begin position="17"/>
        <end position="689"/>
    </location>
</feature>
<dbReference type="SUPFAM" id="SSF48452">
    <property type="entry name" value="TPR-like"/>
    <property type="match status" value="2"/>
</dbReference>
<evidence type="ECO:0000256" key="7">
    <source>
        <dbReference type="ARBA" id="ARBA00022840"/>
    </source>
</evidence>
<evidence type="ECO:0000259" key="13">
    <source>
        <dbReference type="PROSITE" id="PS50109"/>
    </source>
</evidence>
<evidence type="ECO:0000256" key="9">
    <source>
        <dbReference type="PROSITE-ProRule" id="PRU00339"/>
    </source>
</evidence>
<dbReference type="InterPro" id="IPR011712">
    <property type="entry name" value="Sig_transdc_His_kin_sub3_dim/P"/>
</dbReference>
<evidence type="ECO:0000256" key="6">
    <source>
        <dbReference type="ARBA" id="ARBA00022777"/>
    </source>
</evidence>
<comment type="caution">
    <text evidence="14">The sequence shown here is derived from an EMBL/GenBank/DDBJ whole genome shotgun (WGS) entry which is preliminary data.</text>
</comment>
<dbReference type="InterPro" id="IPR011990">
    <property type="entry name" value="TPR-like_helical_dom_sf"/>
</dbReference>
<evidence type="ECO:0000256" key="5">
    <source>
        <dbReference type="ARBA" id="ARBA00022741"/>
    </source>
</evidence>
<dbReference type="Pfam" id="PF13424">
    <property type="entry name" value="TPR_12"/>
    <property type="match status" value="1"/>
</dbReference>
<dbReference type="PROSITE" id="PS50109">
    <property type="entry name" value="HIS_KIN"/>
    <property type="match status" value="1"/>
</dbReference>
<feature type="coiled-coil region" evidence="10">
    <location>
        <begin position="424"/>
        <end position="486"/>
    </location>
</feature>
<keyword evidence="7" id="KW-0067">ATP-binding</keyword>
<dbReference type="PROSITE" id="PS50005">
    <property type="entry name" value="TPR"/>
    <property type="match status" value="2"/>
</dbReference>
<keyword evidence="5" id="KW-0547">Nucleotide-binding</keyword>
<dbReference type="GO" id="GO:0046983">
    <property type="term" value="F:protein dimerization activity"/>
    <property type="evidence" value="ECO:0007669"/>
    <property type="project" value="InterPro"/>
</dbReference>
<feature type="repeat" description="TPR" evidence="9">
    <location>
        <begin position="200"/>
        <end position="233"/>
    </location>
</feature>
<feature type="transmembrane region" description="Helical" evidence="11">
    <location>
        <begin position="447"/>
        <end position="464"/>
    </location>
</feature>
<dbReference type="InterPro" id="IPR036890">
    <property type="entry name" value="HATPase_C_sf"/>
</dbReference>
<comment type="catalytic activity">
    <reaction evidence="1">
        <text>ATP + protein L-histidine = ADP + protein N-phospho-L-histidine.</text>
        <dbReference type="EC" id="2.7.13.3"/>
    </reaction>
</comment>
<dbReference type="RefSeq" id="WP_157588804.1">
    <property type="nucleotide sequence ID" value="NZ_WPIN01000014.1"/>
</dbReference>
<dbReference type="Pfam" id="PF07730">
    <property type="entry name" value="HisKA_3"/>
    <property type="match status" value="1"/>
</dbReference>
<accession>A0A7K1SKC9</accession>
<keyword evidence="3" id="KW-0597">Phosphoprotein</keyword>
<proteinExistence type="predicted"/>
<feature type="domain" description="Histidine kinase" evidence="13">
    <location>
        <begin position="601"/>
        <end position="689"/>
    </location>
</feature>
<evidence type="ECO:0000256" key="12">
    <source>
        <dbReference type="SAM" id="SignalP"/>
    </source>
</evidence>
<feature type="repeat" description="TPR" evidence="9">
    <location>
        <begin position="280"/>
        <end position="313"/>
    </location>
</feature>